<dbReference type="Proteomes" id="UP001605261">
    <property type="component" value="Unassembled WGS sequence"/>
</dbReference>
<feature type="domain" description="NAD-dependent epimerase/dehydratase" evidence="1">
    <location>
        <begin position="4"/>
        <end position="227"/>
    </location>
</feature>
<dbReference type="PANTHER" id="PTHR48079:SF6">
    <property type="entry name" value="NAD(P)-BINDING DOMAIN-CONTAINING PROTEIN-RELATED"/>
    <property type="match status" value="1"/>
</dbReference>
<protein>
    <submittedName>
        <fullName evidence="2">NAD-dependent epimerase/dehydratase family protein</fullName>
    </submittedName>
</protein>
<dbReference type="InterPro" id="IPR001509">
    <property type="entry name" value="Epimerase_deHydtase"/>
</dbReference>
<keyword evidence="3" id="KW-1185">Reference proteome</keyword>
<dbReference type="Gene3D" id="3.40.50.720">
    <property type="entry name" value="NAD(P)-binding Rossmann-like Domain"/>
    <property type="match status" value="1"/>
</dbReference>
<dbReference type="RefSeq" id="WP_394164235.1">
    <property type="nucleotide sequence ID" value="NZ_JBHGCJ010000013.1"/>
</dbReference>
<sequence>MAQILVTGASGFIGHHVALRLAAAGHRVIATGRDRTRLQTGNGAIGSVTADLASDPLDPLLAGCEVVVHCAALSSPWGRAADFQRANVTATERLLQAAGRQQVRRVIHLGSPSIYFRFDDQYGLGEAFEPPARWITDYARSKWESECRVRAAAGPRMQTLSLRPRAVYGEGDRAILPRVLASAARGWFPLVNGGRALIDVTHIDNLVALVAHCVDAELPGDGRAYNVSNGAPVQVRTLLETLFAALGMEVRMLPLPRVPALALATVAEQLARLRPGQPEPRLSRYGVGVLGYSQTLDIGRARRELAYQPQTDLGASLARYADWWRAHGHA</sequence>
<dbReference type="InterPro" id="IPR051783">
    <property type="entry name" value="NAD(P)-dependent_oxidoreduct"/>
</dbReference>
<dbReference type="PANTHER" id="PTHR48079">
    <property type="entry name" value="PROTEIN YEEZ"/>
    <property type="match status" value="1"/>
</dbReference>
<dbReference type="EMBL" id="JBHGCJ010000013">
    <property type="protein sequence ID" value="MFG6110716.1"/>
    <property type="molecule type" value="Genomic_DNA"/>
</dbReference>
<evidence type="ECO:0000313" key="2">
    <source>
        <dbReference type="EMBL" id="MFG6110716.1"/>
    </source>
</evidence>
<dbReference type="InterPro" id="IPR036291">
    <property type="entry name" value="NAD(P)-bd_dom_sf"/>
</dbReference>
<organism evidence="2 3">
    <name type="scientific">Stenotrophomonas nematodicola</name>
    <dbReference type="NCBI Taxonomy" id="2656746"/>
    <lineage>
        <taxon>Bacteria</taxon>
        <taxon>Pseudomonadati</taxon>
        <taxon>Pseudomonadota</taxon>
        <taxon>Gammaproteobacteria</taxon>
        <taxon>Lysobacterales</taxon>
        <taxon>Lysobacteraceae</taxon>
        <taxon>Stenotrophomonas</taxon>
    </lineage>
</organism>
<accession>A0ABW7D0H5</accession>
<name>A0ABW7D0H5_9GAMM</name>
<dbReference type="SUPFAM" id="SSF51735">
    <property type="entry name" value="NAD(P)-binding Rossmann-fold domains"/>
    <property type="match status" value="1"/>
</dbReference>
<reference evidence="2 3" key="1">
    <citation type="submission" date="2024-09" db="EMBL/GenBank/DDBJ databases">
        <authorList>
            <consortium name="All-Russian atlas of soil microorganisms"/>
            <consortium name="as a basis for the search for new antimicrobial producers and enzymes with unique properties"/>
            <person name="Sokolova E.A."/>
            <person name="Voronina E.N."/>
        </authorList>
    </citation>
    <scope>NUCLEOTIDE SEQUENCE [LARGE SCALE GENOMIC DNA]</scope>
    <source>
        <strain evidence="2 3">AF-22b-331.1</strain>
    </source>
</reference>
<comment type="caution">
    <text evidence="2">The sequence shown here is derived from an EMBL/GenBank/DDBJ whole genome shotgun (WGS) entry which is preliminary data.</text>
</comment>
<dbReference type="Pfam" id="PF01370">
    <property type="entry name" value="Epimerase"/>
    <property type="match status" value="1"/>
</dbReference>
<proteinExistence type="predicted"/>
<gene>
    <name evidence="2" type="ORF">ACEU0G_000595</name>
</gene>
<evidence type="ECO:0000259" key="1">
    <source>
        <dbReference type="Pfam" id="PF01370"/>
    </source>
</evidence>
<evidence type="ECO:0000313" key="3">
    <source>
        <dbReference type="Proteomes" id="UP001605261"/>
    </source>
</evidence>